<evidence type="ECO:0000256" key="6">
    <source>
        <dbReference type="ARBA" id="ARBA00023004"/>
    </source>
</evidence>
<feature type="binding site" description="axial binding residue" evidence="8">
    <location>
        <position position="449"/>
    </location>
    <ligand>
        <name>heme</name>
        <dbReference type="ChEBI" id="CHEBI:30413"/>
    </ligand>
    <ligandPart>
        <name>Fe</name>
        <dbReference type="ChEBI" id="CHEBI:18248"/>
    </ligandPart>
</feature>
<dbReference type="GO" id="GO:0005506">
    <property type="term" value="F:iron ion binding"/>
    <property type="evidence" value="ECO:0007669"/>
    <property type="project" value="InterPro"/>
</dbReference>
<keyword evidence="10" id="KW-0472">Membrane</keyword>
<keyword evidence="5 9" id="KW-0560">Oxidoreductase</keyword>
<evidence type="ECO:0000256" key="9">
    <source>
        <dbReference type="RuleBase" id="RU000461"/>
    </source>
</evidence>
<keyword evidence="3 8" id="KW-0349">Heme</keyword>
<dbReference type="PROSITE" id="PS00086">
    <property type="entry name" value="CYTOCHROME_P450"/>
    <property type="match status" value="1"/>
</dbReference>
<accession>A0A978UGT0</accession>
<dbReference type="InterPro" id="IPR001128">
    <property type="entry name" value="Cyt_P450"/>
</dbReference>
<evidence type="ECO:0008006" key="13">
    <source>
        <dbReference type="Google" id="ProtNLM"/>
    </source>
</evidence>
<dbReference type="PRINTS" id="PR00463">
    <property type="entry name" value="EP450I"/>
</dbReference>
<dbReference type="InterPro" id="IPR002401">
    <property type="entry name" value="Cyt_P450_E_grp-I"/>
</dbReference>
<dbReference type="EMBL" id="JAEACU010000011">
    <property type="protein sequence ID" value="KAH7514011.1"/>
    <property type="molecule type" value="Genomic_DNA"/>
</dbReference>
<keyword evidence="10" id="KW-0812">Transmembrane</keyword>
<evidence type="ECO:0000256" key="3">
    <source>
        <dbReference type="ARBA" id="ARBA00022617"/>
    </source>
</evidence>
<dbReference type="PRINTS" id="PR00385">
    <property type="entry name" value="P450"/>
</dbReference>
<comment type="caution">
    <text evidence="11">The sequence shown here is derived from an EMBL/GenBank/DDBJ whole genome shotgun (WGS) entry which is preliminary data.</text>
</comment>
<dbReference type="GO" id="GO:0020037">
    <property type="term" value="F:heme binding"/>
    <property type="evidence" value="ECO:0007669"/>
    <property type="project" value="InterPro"/>
</dbReference>
<organism evidence="11 12">
    <name type="scientific">Ziziphus jujuba var. spinosa</name>
    <dbReference type="NCBI Taxonomy" id="714518"/>
    <lineage>
        <taxon>Eukaryota</taxon>
        <taxon>Viridiplantae</taxon>
        <taxon>Streptophyta</taxon>
        <taxon>Embryophyta</taxon>
        <taxon>Tracheophyta</taxon>
        <taxon>Spermatophyta</taxon>
        <taxon>Magnoliopsida</taxon>
        <taxon>eudicotyledons</taxon>
        <taxon>Gunneridae</taxon>
        <taxon>Pentapetalae</taxon>
        <taxon>rosids</taxon>
        <taxon>fabids</taxon>
        <taxon>Rosales</taxon>
        <taxon>Rhamnaceae</taxon>
        <taxon>Paliureae</taxon>
        <taxon>Ziziphus</taxon>
    </lineage>
</organism>
<evidence type="ECO:0000256" key="4">
    <source>
        <dbReference type="ARBA" id="ARBA00022723"/>
    </source>
</evidence>
<keyword evidence="6 8" id="KW-0408">Iron</keyword>
<evidence type="ECO:0000256" key="10">
    <source>
        <dbReference type="SAM" id="Phobius"/>
    </source>
</evidence>
<name>A0A978UGT0_ZIZJJ</name>
<dbReference type="InterPro" id="IPR036396">
    <property type="entry name" value="Cyt_P450_sf"/>
</dbReference>
<gene>
    <name evidence="11" type="ORF">FEM48_Zijuj11G0043400</name>
</gene>
<evidence type="ECO:0000256" key="5">
    <source>
        <dbReference type="ARBA" id="ARBA00023002"/>
    </source>
</evidence>
<dbReference type="SUPFAM" id="SSF48264">
    <property type="entry name" value="Cytochrome P450"/>
    <property type="match status" value="1"/>
</dbReference>
<reference evidence="11" key="1">
    <citation type="journal article" date="2021" name="Front. Plant Sci.">
        <title>Chromosome-Scale Genome Assembly for Chinese Sour Jujube and Insights Into Its Genome Evolution and Domestication Signature.</title>
        <authorList>
            <person name="Shen L.-Y."/>
            <person name="Luo H."/>
            <person name="Wang X.-L."/>
            <person name="Wang X.-M."/>
            <person name="Qiu X.-J."/>
            <person name="Liu H."/>
            <person name="Zhou S.-S."/>
            <person name="Jia K.-H."/>
            <person name="Nie S."/>
            <person name="Bao Y.-T."/>
            <person name="Zhang R.-G."/>
            <person name="Yun Q.-Z."/>
            <person name="Chai Y.-H."/>
            <person name="Lu J.-Y."/>
            <person name="Li Y."/>
            <person name="Zhao S.-W."/>
            <person name="Mao J.-F."/>
            <person name="Jia S.-G."/>
            <person name="Mao Y.-M."/>
        </authorList>
    </citation>
    <scope>NUCLEOTIDE SEQUENCE</scope>
    <source>
        <strain evidence="11">AT0</strain>
        <tissue evidence="11">Leaf</tissue>
    </source>
</reference>
<evidence type="ECO:0000313" key="12">
    <source>
        <dbReference type="Proteomes" id="UP000813462"/>
    </source>
</evidence>
<dbReference type="AlphaFoldDB" id="A0A978UGT0"/>
<dbReference type="InterPro" id="IPR017972">
    <property type="entry name" value="Cyt_P450_CS"/>
</dbReference>
<proteinExistence type="inferred from homology"/>
<dbReference type="FunFam" id="1.10.630.10:FF:000126">
    <property type="entry name" value="Predicted protein"/>
    <property type="match status" value="1"/>
</dbReference>
<evidence type="ECO:0000256" key="1">
    <source>
        <dbReference type="ARBA" id="ARBA00001971"/>
    </source>
</evidence>
<dbReference type="Pfam" id="PF00067">
    <property type="entry name" value="p450"/>
    <property type="match status" value="1"/>
</dbReference>
<dbReference type="CDD" id="cd11073">
    <property type="entry name" value="CYP76-like"/>
    <property type="match status" value="1"/>
</dbReference>
<comment type="cofactor">
    <cofactor evidence="1 8">
        <name>heme</name>
        <dbReference type="ChEBI" id="CHEBI:30413"/>
    </cofactor>
</comment>
<keyword evidence="7 9" id="KW-0503">Monooxygenase</keyword>
<dbReference type="Proteomes" id="UP000813462">
    <property type="component" value="Unassembled WGS sequence"/>
</dbReference>
<evidence type="ECO:0000313" key="11">
    <source>
        <dbReference type="EMBL" id="KAH7514011.1"/>
    </source>
</evidence>
<keyword evidence="4 8" id="KW-0479">Metal-binding</keyword>
<dbReference type="GO" id="GO:0016705">
    <property type="term" value="F:oxidoreductase activity, acting on paired donors, with incorporation or reduction of molecular oxygen"/>
    <property type="evidence" value="ECO:0007669"/>
    <property type="project" value="InterPro"/>
</dbReference>
<dbReference type="PANTHER" id="PTHR47950:SF6">
    <property type="entry name" value="CYTOCHROME P450"/>
    <property type="match status" value="1"/>
</dbReference>
<keyword evidence="10" id="KW-1133">Transmembrane helix</keyword>
<dbReference type="Gene3D" id="1.10.630.10">
    <property type="entry name" value="Cytochrome P450"/>
    <property type="match status" value="1"/>
</dbReference>
<evidence type="ECO:0000256" key="8">
    <source>
        <dbReference type="PIRSR" id="PIRSR602401-1"/>
    </source>
</evidence>
<evidence type="ECO:0000256" key="7">
    <source>
        <dbReference type="ARBA" id="ARBA00023033"/>
    </source>
</evidence>
<feature type="transmembrane region" description="Helical" evidence="10">
    <location>
        <begin position="12"/>
        <end position="31"/>
    </location>
</feature>
<protein>
    <recommendedName>
        <fullName evidence="13">(S)-N-methylcoclaurine 3'-hydroxylase isozyme 2</fullName>
    </recommendedName>
</protein>
<dbReference type="GO" id="GO:0004497">
    <property type="term" value="F:monooxygenase activity"/>
    <property type="evidence" value="ECO:0007669"/>
    <property type="project" value="UniProtKB-KW"/>
</dbReference>
<comment type="similarity">
    <text evidence="2 9">Belongs to the cytochrome P450 family.</text>
</comment>
<dbReference type="PANTHER" id="PTHR47950">
    <property type="entry name" value="CYTOCHROME P450, FAMILY 76, SUBFAMILY C, POLYPEPTIDE 5-RELATED"/>
    <property type="match status" value="1"/>
</dbReference>
<evidence type="ECO:0000256" key="2">
    <source>
        <dbReference type="ARBA" id="ARBA00010617"/>
    </source>
</evidence>
<sequence length="512" mass="57857">MKIMSQAVFSGETNLLLLLLLTIIPFLFYILKQFKTFLISKSPSIPPGPFPWPIIGNILQIGNEPHLNLTSLAQTYGPLISLRSGNQLLIVGSSPTAAMEILKKQDRNLSGRHVPHVTPAKDLELNKLSLGWAMECNDYWRNLRTLCQGELFSSKAMRSQACIREKKVMEMLEFIGKMEGQVVNIRDLVSAVVFNMLGNIMVSRDLIDLGDESLNIGEMNKLVWEIVEVVSIPNISDLYPILGPLDLQGLRKKYMKLHERSQKIWGEIIKERKEMGKTGNASSQKDFLDALIDTGCPEEQVNILFLELFIAGTGTSSSVIEWTLAELIRNPRCLKIVEDELSRVIYEDFITEIHTSNLTYLQACIKEAMRLYPTSPFLLPHRAVESCQVMNYTIPKDSMILVNIWAIGRDPNYWEDPLVFKPERFINSSLDFKGNDFQFIPFGSGRRMCPGAAMATKHVSLIVASLIHSFDWSLPQGKDPKDMNMNGKYGIDMVKEEPLLLIPKTKSEGKDC</sequence>